<dbReference type="Proteomes" id="UP000037460">
    <property type="component" value="Unassembled WGS sequence"/>
</dbReference>
<dbReference type="AlphaFoldDB" id="A0A0M0JPI3"/>
<proteinExistence type="predicted"/>
<sequence>MERELRKSAQTLTHRLVLPKRKVESSDAFIRRLDAHRQATEAIIIPLTAPEDEALFAKRMIAVKANETPNCIVLPKTARETVQEFECRMEMAKTSPSPLIFPRGTHESGAQFHTRLQAQLKSKRPIVPRSTDEPDKGFSERCRLQPKCEKVIHPFDPKREDEQLYLRRLTANSQKSALAFEPGDKRAIDDAIGTEHKKTARKVEPVTALGSSAADLMSAAEEETVKAKVAQAEAEAAEAAKLAEAQTEEEEAALAAERVAQRIAAMKLKAAEEVATACRKSFALEQISIDAIGFMPLKKLLIERGVPKEEVFGAPSKFALQEVAKKWDEVLKIEWTEKLTVRT</sequence>
<accession>A0A0M0JPI3</accession>
<evidence type="ECO:0000313" key="3">
    <source>
        <dbReference type="Proteomes" id="UP000037460"/>
    </source>
</evidence>
<name>A0A0M0JPI3_9EUKA</name>
<keyword evidence="3" id="KW-1185">Reference proteome</keyword>
<dbReference type="OrthoDB" id="10596060at2759"/>
<dbReference type="EMBL" id="JWZX01002603">
    <property type="protein sequence ID" value="KOO28212.1"/>
    <property type="molecule type" value="Genomic_DNA"/>
</dbReference>
<protein>
    <submittedName>
        <fullName evidence="2">Uncharacterized protein</fullName>
    </submittedName>
</protein>
<gene>
    <name evidence="2" type="ORF">Ctob_013980</name>
</gene>
<evidence type="ECO:0000313" key="2">
    <source>
        <dbReference type="EMBL" id="KOO28212.1"/>
    </source>
</evidence>
<organism evidence="2 3">
    <name type="scientific">Chrysochromulina tobinii</name>
    <dbReference type="NCBI Taxonomy" id="1460289"/>
    <lineage>
        <taxon>Eukaryota</taxon>
        <taxon>Haptista</taxon>
        <taxon>Haptophyta</taxon>
        <taxon>Prymnesiophyceae</taxon>
        <taxon>Prymnesiales</taxon>
        <taxon>Chrysochromulinaceae</taxon>
        <taxon>Chrysochromulina</taxon>
    </lineage>
</organism>
<feature type="coiled-coil region" evidence="1">
    <location>
        <begin position="220"/>
        <end position="262"/>
    </location>
</feature>
<keyword evidence="1" id="KW-0175">Coiled coil</keyword>
<reference evidence="3" key="1">
    <citation type="journal article" date="2015" name="PLoS Genet.">
        <title>Genome Sequence and Transcriptome Analyses of Chrysochromulina tobin: Metabolic Tools for Enhanced Algal Fitness in the Prominent Order Prymnesiales (Haptophyceae).</title>
        <authorList>
            <person name="Hovde B.T."/>
            <person name="Deodato C.R."/>
            <person name="Hunsperger H.M."/>
            <person name="Ryken S.A."/>
            <person name="Yost W."/>
            <person name="Jha R.K."/>
            <person name="Patterson J."/>
            <person name="Monnat R.J. Jr."/>
            <person name="Barlow S.B."/>
            <person name="Starkenburg S.R."/>
            <person name="Cattolico R.A."/>
        </authorList>
    </citation>
    <scope>NUCLEOTIDE SEQUENCE</scope>
    <source>
        <strain evidence="3">CCMP291</strain>
    </source>
</reference>
<evidence type="ECO:0000256" key="1">
    <source>
        <dbReference type="SAM" id="Coils"/>
    </source>
</evidence>
<comment type="caution">
    <text evidence="2">The sequence shown here is derived from an EMBL/GenBank/DDBJ whole genome shotgun (WGS) entry which is preliminary data.</text>
</comment>